<dbReference type="EMBL" id="OA903188">
    <property type="protein sequence ID" value="CAD7285737.1"/>
    <property type="molecule type" value="Genomic_DNA"/>
</dbReference>
<protein>
    <recommendedName>
        <fullName evidence="3">Tetratricopeptide repeat protein</fullName>
    </recommendedName>
</protein>
<dbReference type="OrthoDB" id="151490at2759"/>
<proteinExistence type="predicted"/>
<sequence length="181" mass="20290">MTNYYGIGLDAEPDPRVTELTDEQVLKEGVALHLKPHLAKCTTVVIPEYTPVDIRTKLIVAFVHLEAYALADIVVQPLITGGPQDVDDLYVDIYEAYMAKKMYKNALVFLEKLAADHRYCTTKVLLSYAECLLQCGDMRGAETAYKRVLEQLPDHVDARLSLSRILNELGETGEALDFITQ</sequence>
<dbReference type="GO" id="GO:0000127">
    <property type="term" value="C:transcription factor TFIIIC complex"/>
    <property type="evidence" value="ECO:0007669"/>
    <property type="project" value="TreeGrafter"/>
</dbReference>
<evidence type="ECO:0008006" key="3">
    <source>
        <dbReference type="Google" id="ProtNLM"/>
    </source>
</evidence>
<evidence type="ECO:0000313" key="1">
    <source>
        <dbReference type="EMBL" id="CAD7285737.1"/>
    </source>
</evidence>
<accession>A0A7R9GKE0</accession>
<dbReference type="Gene3D" id="1.25.40.10">
    <property type="entry name" value="Tetratricopeptide repeat domain"/>
    <property type="match status" value="1"/>
</dbReference>
<feature type="non-terminal residue" evidence="1">
    <location>
        <position position="1"/>
    </location>
</feature>
<gene>
    <name evidence="1" type="ORF">NMOB1V02_LOCUS13339</name>
</gene>
<organism evidence="1">
    <name type="scientific">Notodromas monacha</name>
    <dbReference type="NCBI Taxonomy" id="399045"/>
    <lineage>
        <taxon>Eukaryota</taxon>
        <taxon>Metazoa</taxon>
        <taxon>Ecdysozoa</taxon>
        <taxon>Arthropoda</taxon>
        <taxon>Crustacea</taxon>
        <taxon>Oligostraca</taxon>
        <taxon>Ostracoda</taxon>
        <taxon>Podocopa</taxon>
        <taxon>Podocopida</taxon>
        <taxon>Cypridocopina</taxon>
        <taxon>Cypridoidea</taxon>
        <taxon>Cyprididae</taxon>
        <taxon>Notodromas</taxon>
    </lineage>
</organism>
<evidence type="ECO:0000313" key="2">
    <source>
        <dbReference type="Proteomes" id="UP000678499"/>
    </source>
</evidence>
<dbReference type="InterPro" id="IPR039340">
    <property type="entry name" value="Tfc4/TFIIIC-102/Sfc4"/>
</dbReference>
<dbReference type="InterPro" id="IPR011990">
    <property type="entry name" value="TPR-like_helical_dom_sf"/>
</dbReference>
<dbReference type="SUPFAM" id="SSF48452">
    <property type="entry name" value="TPR-like"/>
    <property type="match status" value="1"/>
</dbReference>
<reference evidence="1" key="1">
    <citation type="submission" date="2020-11" db="EMBL/GenBank/DDBJ databases">
        <authorList>
            <person name="Tran Van P."/>
        </authorList>
    </citation>
    <scope>NUCLEOTIDE SEQUENCE</scope>
</reference>
<dbReference type="Proteomes" id="UP000678499">
    <property type="component" value="Unassembled WGS sequence"/>
</dbReference>
<dbReference type="AlphaFoldDB" id="A0A7R9GKE0"/>
<dbReference type="EMBL" id="CAJPEX010021151">
    <property type="protein sequence ID" value="CAG0925889.1"/>
    <property type="molecule type" value="Genomic_DNA"/>
</dbReference>
<keyword evidence="2" id="KW-1185">Reference proteome</keyword>
<name>A0A7R9GKE0_9CRUS</name>
<dbReference type="PANTHER" id="PTHR23082">
    <property type="entry name" value="TRANSCRIPTION INITIATION FACTOR IIIC TFIIIC , POLYPEPTIDE 3-RELATED"/>
    <property type="match status" value="1"/>
</dbReference>
<dbReference type="GO" id="GO:0006383">
    <property type="term" value="P:transcription by RNA polymerase III"/>
    <property type="evidence" value="ECO:0007669"/>
    <property type="project" value="InterPro"/>
</dbReference>
<dbReference type="Pfam" id="PF14559">
    <property type="entry name" value="TPR_19"/>
    <property type="match status" value="1"/>
</dbReference>
<dbReference type="PANTHER" id="PTHR23082:SF0">
    <property type="entry name" value="GENERAL TRANSCRIPTION FACTOR 3C POLYPEPTIDE 3"/>
    <property type="match status" value="1"/>
</dbReference>